<comment type="caution">
    <text evidence="2">The sequence shown here is derived from an EMBL/GenBank/DDBJ whole genome shotgun (WGS) entry which is preliminary data.</text>
</comment>
<feature type="compositionally biased region" description="Gly residues" evidence="1">
    <location>
        <begin position="26"/>
        <end position="37"/>
    </location>
</feature>
<evidence type="ECO:0000256" key="1">
    <source>
        <dbReference type="SAM" id="MobiDB-lite"/>
    </source>
</evidence>
<dbReference type="Proteomes" id="UP001266305">
    <property type="component" value="Unassembled WGS sequence"/>
</dbReference>
<feature type="region of interest" description="Disordered" evidence="1">
    <location>
        <begin position="26"/>
        <end position="53"/>
    </location>
</feature>
<gene>
    <name evidence="2" type="ORF">P7K49_023451</name>
</gene>
<keyword evidence="3" id="KW-1185">Reference proteome</keyword>
<reference evidence="2 3" key="1">
    <citation type="submission" date="2023-05" db="EMBL/GenBank/DDBJ databases">
        <title>B98-5 Cell Line De Novo Hybrid Assembly: An Optical Mapping Approach.</title>
        <authorList>
            <person name="Kananen K."/>
            <person name="Auerbach J.A."/>
            <person name="Kautto E."/>
            <person name="Blachly J.S."/>
        </authorList>
    </citation>
    <scope>NUCLEOTIDE SEQUENCE [LARGE SCALE GENOMIC DNA]</scope>
    <source>
        <strain evidence="2">B95-8</strain>
        <tissue evidence="2">Cell line</tissue>
    </source>
</reference>
<evidence type="ECO:0000313" key="3">
    <source>
        <dbReference type="Proteomes" id="UP001266305"/>
    </source>
</evidence>
<dbReference type="EMBL" id="JASSZA010000011">
    <property type="protein sequence ID" value="KAK2098000.1"/>
    <property type="molecule type" value="Genomic_DNA"/>
</dbReference>
<proteinExistence type="predicted"/>
<organism evidence="2 3">
    <name type="scientific">Saguinus oedipus</name>
    <name type="common">Cotton-top tamarin</name>
    <name type="synonym">Oedipomidas oedipus</name>
    <dbReference type="NCBI Taxonomy" id="9490"/>
    <lineage>
        <taxon>Eukaryota</taxon>
        <taxon>Metazoa</taxon>
        <taxon>Chordata</taxon>
        <taxon>Craniata</taxon>
        <taxon>Vertebrata</taxon>
        <taxon>Euteleostomi</taxon>
        <taxon>Mammalia</taxon>
        <taxon>Eutheria</taxon>
        <taxon>Euarchontoglires</taxon>
        <taxon>Primates</taxon>
        <taxon>Haplorrhini</taxon>
        <taxon>Platyrrhini</taxon>
        <taxon>Cebidae</taxon>
        <taxon>Callitrichinae</taxon>
        <taxon>Saguinus</taxon>
    </lineage>
</organism>
<sequence>MRIGVTGWPAAVSALPRRPAPVAGANAGGGVRGGPWEGGCVPPAGQETDRPDFSDSLNLLSYSGSDGMSRDRIPRSWTFSLVKCGGGVWTLERCLQPYGKVSANVPFLPELTATL</sequence>
<name>A0ABQ9ULN9_SAGOE</name>
<protein>
    <submittedName>
        <fullName evidence="2">Uncharacterized protein</fullName>
    </submittedName>
</protein>
<accession>A0ABQ9ULN9</accession>
<evidence type="ECO:0000313" key="2">
    <source>
        <dbReference type="EMBL" id="KAK2098000.1"/>
    </source>
</evidence>